<feature type="domain" description="EGF-like" evidence="1">
    <location>
        <begin position="52"/>
        <end position="93"/>
    </location>
</feature>
<evidence type="ECO:0000313" key="3">
    <source>
        <dbReference type="Proteomes" id="UP000601435"/>
    </source>
</evidence>
<dbReference type="InterPro" id="IPR000742">
    <property type="entry name" value="EGF"/>
</dbReference>
<keyword evidence="3" id="KW-1185">Reference proteome</keyword>
<proteinExistence type="predicted"/>
<feature type="domain" description="EGF-like" evidence="1">
    <location>
        <begin position="279"/>
        <end position="339"/>
    </location>
</feature>
<reference evidence="2" key="1">
    <citation type="submission" date="2021-02" db="EMBL/GenBank/DDBJ databases">
        <authorList>
            <person name="Dougan E. K."/>
            <person name="Rhodes N."/>
            <person name="Thang M."/>
            <person name="Chan C."/>
        </authorList>
    </citation>
    <scope>NUCLEOTIDE SEQUENCE</scope>
</reference>
<dbReference type="EMBL" id="CAJNJA010006888">
    <property type="protein sequence ID" value="CAE7217059.1"/>
    <property type="molecule type" value="Genomic_DNA"/>
</dbReference>
<dbReference type="AlphaFoldDB" id="A0A812K560"/>
<sequence>LSSHALATLKFEVELQVKYHLCDCSTNDGCGCCDGYAGELEDAGDPMKLPTACQPAPCDIDNSNKAKGWDCKCKPEYSGSIYWEGATPKGTCTVAPCEVDNSDKQPGPQCRCEDGYYGNITWRNSSAEGPCLPAPCKALIPNSTGRGTDCKCKSGYAGQISGVLEGAILDLRVGSECLWGWDCFQAFVVLAWLVSKERSPGMARMRKDGFEATWEDDGTQTLEKDILVTLCGEVQEQYQTVSPMTAEGDTPLERVRIVAARPAPCDIEGSNFQKGPDCSCADGFSGSVRWFKDESRGVCKPAPCSIQNSNMEPGTRCRCKPGFEGNITWQGPTVSGRCEPVA</sequence>
<evidence type="ECO:0000259" key="1">
    <source>
        <dbReference type="SMART" id="SM00181"/>
    </source>
</evidence>
<organism evidence="2 3">
    <name type="scientific">Symbiodinium necroappetens</name>
    <dbReference type="NCBI Taxonomy" id="1628268"/>
    <lineage>
        <taxon>Eukaryota</taxon>
        <taxon>Sar</taxon>
        <taxon>Alveolata</taxon>
        <taxon>Dinophyceae</taxon>
        <taxon>Suessiales</taxon>
        <taxon>Symbiodiniaceae</taxon>
        <taxon>Symbiodinium</taxon>
    </lineage>
</organism>
<feature type="non-terminal residue" evidence="2">
    <location>
        <position position="1"/>
    </location>
</feature>
<dbReference type="SMART" id="SM00181">
    <property type="entry name" value="EGF"/>
    <property type="match status" value="3"/>
</dbReference>
<feature type="domain" description="EGF-like" evidence="1">
    <location>
        <begin position="111"/>
        <end position="178"/>
    </location>
</feature>
<gene>
    <name evidence="2" type="primary">GALNT12</name>
    <name evidence="2" type="ORF">SNEC2469_LOCUS2562</name>
</gene>
<dbReference type="Proteomes" id="UP000601435">
    <property type="component" value="Unassembled WGS sequence"/>
</dbReference>
<comment type="caution">
    <text evidence="2">The sequence shown here is derived from an EMBL/GenBank/DDBJ whole genome shotgun (WGS) entry which is preliminary data.</text>
</comment>
<evidence type="ECO:0000313" key="2">
    <source>
        <dbReference type="EMBL" id="CAE7217059.1"/>
    </source>
</evidence>
<name>A0A812K560_9DINO</name>
<dbReference type="OrthoDB" id="283575at2759"/>
<accession>A0A812K560</accession>
<protein>
    <submittedName>
        <fullName evidence="2">GALNT12 protein</fullName>
    </submittedName>
</protein>